<organism evidence="1 2">
    <name type="scientific">Meloidogyne enterolobii</name>
    <name type="common">Root-knot nematode worm</name>
    <name type="synonym">Meloidogyne mayaguensis</name>
    <dbReference type="NCBI Taxonomy" id="390850"/>
    <lineage>
        <taxon>Eukaryota</taxon>
        <taxon>Metazoa</taxon>
        <taxon>Ecdysozoa</taxon>
        <taxon>Nematoda</taxon>
        <taxon>Chromadorea</taxon>
        <taxon>Rhabditida</taxon>
        <taxon>Tylenchina</taxon>
        <taxon>Tylenchomorpha</taxon>
        <taxon>Tylenchoidea</taxon>
        <taxon>Meloidogynidae</taxon>
        <taxon>Meloidogyninae</taxon>
        <taxon>Meloidogyne</taxon>
    </lineage>
</organism>
<dbReference type="Proteomes" id="UP000580250">
    <property type="component" value="Unassembled WGS sequence"/>
</dbReference>
<sequence>MAEEGNNLTKIIKNNFLEISEITLKIKKESKQALNEVEGSSFTQSISSSLLLFNLSFNLNKTEKEFSQINWKSKKLAEQVNSSLNQSILLLANIKIIQIPQTIKINKINILVNF</sequence>
<evidence type="ECO:0000313" key="2">
    <source>
        <dbReference type="Proteomes" id="UP000580250"/>
    </source>
</evidence>
<dbReference type="AlphaFoldDB" id="A0A6V7VTH1"/>
<protein>
    <submittedName>
        <fullName evidence="1">Uncharacterized protein</fullName>
    </submittedName>
</protein>
<comment type="caution">
    <text evidence="1">The sequence shown here is derived from an EMBL/GenBank/DDBJ whole genome shotgun (WGS) entry which is preliminary data.</text>
</comment>
<dbReference type="EMBL" id="CAJEWN010000298">
    <property type="protein sequence ID" value="CAD2177461.1"/>
    <property type="molecule type" value="Genomic_DNA"/>
</dbReference>
<gene>
    <name evidence="1" type="ORF">MENT_LOCUS29337</name>
</gene>
<proteinExistence type="predicted"/>
<evidence type="ECO:0000313" key="1">
    <source>
        <dbReference type="EMBL" id="CAD2177461.1"/>
    </source>
</evidence>
<accession>A0A6V7VTH1</accession>
<name>A0A6V7VTH1_MELEN</name>
<reference evidence="1 2" key="1">
    <citation type="submission" date="2020-08" db="EMBL/GenBank/DDBJ databases">
        <authorList>
            <person name="Koutsovoulos G."/>
            <person name="Danchin GJ E."/>
        </authorList>
    </citation>
    <scope>NUCLEOTIDE SEQUENCE [LARGE SCALE GENOMIC DNA]</scope>
</reference>